<keyword evidence="4" id="KW-0378">Hydrolase</keyword>
<gene>
    <name evidence="7" type="ORF">ADUPG1_011138</name>
</gene>
<feature type="region of interest" description="Disordered" evidence="5">
    <location>
        <begin position="87"/>
        <end position="145"/>
    </location>
</feature>
<evidence type="ECO:0000256" key="4">
    <source>
        <dbReference type="ARBA" id="ARBA00022801"/>
    </source>
</evidence>
<dbReference type="InterPro" id="IPR019103">
    <property type="entry name" value="Peptidase_aspartic_DDI1-type"/>
</dbReference>
<keyword evidence="3" id="KW-0064">Aspartyl protease</keyword>
<organism evidence="7 8">
    <name type="scientific">Aduncisulcus paluster</name>
    <dbReference type="NCBI Taxonomy" id="2918883"/>
    <lineage>
        <taxon>Eukaryota</taxon>
        <taxon>Metamonada</taxon>
        <taxon>Carpediemonas-like organisms</taxon>
        <taxon>Aduncisulcus</taxon>
    </lineage>
</organism>
<name>A0ABQ5JUG7_9EUKA</name>
<dbReference type="SUPFAM" id="SSF50630">
    <property type="entry name" value="Acid proteases"/>
    <property type="match status" value="1"/>
</dbReference>
<evidence type="ECO:0000256" key="3">
    <source>
        <dbReference type="ARBA" id="ARBA00022750"/>
    </source>
</evidence>
<feature type="compositionally biased region" description="Low complexity" evidence="5">
    <location>
        <begin position="127"/>
        <end position="145"/>
    </location>
</feature>
<dbReference type="Gene3D" id="2.40.70.10">
    <property type="entry name" value="Acid Proteases"/>
    <property type="match status" value="1"/>
</dbReference>
<reference evidence="7" key="1">
    <citation type="submission" date="2022-03" db="EMBL/GenBank/DDBJ databases">
        <title>Draft genome sequence of Aduncisulcus paluster, a free-living microaerophilic Fornicata.</title>
        <authorList>
            <person name="Yuyama I."/>
            <person name="Kume K."/>
            <person name="Tamura T."/>
            <person name="Inagaki Y."/>
            <person name="Hashimoto T."/>
        </authorList>
    </citation>
    <scope>NUCLEOTIDE SEQUENCE</scope>
    <source>
        <strain evidence="7">NY0171</strain>
    </source>
</reference>
<comment type="caution">
    <text evidence="7">The sequence shown here is derived from an EMBL/GenBank/DDBJ whole genome shotgun (WGS) entry which is preliminary data.</text>
</comment>
<dbReference type="PANTHER" id="PTHR12917:SF1">
    <property type="entry name" value="AT13091P"/>
    <property type="match status" value="1"/>
</dbReference>
<comment type="similarity">
    <text evidence="1">Belongs to the DDI1 family.</text>
</comment>
<dbReference type="PROSITE" id="PS00141">
    <property type="entry name" value="ASP_PROTEASE"/>
    <property type="match status" value="1"/>
</dbReference>
<dbReference type="CDD" id="cd05479">
    <property type="entry name" value="RP_DDI"/>
    <property type="match status" value="1"/>
</dbReference>
<dbReference type="EMBL" id="BQXS01011862">
    <property type="protein sequence ID" value="GKT17591.1"/>
    <property type="molecule type" value="Genomic_DNA"/>
</dbReference>
<accession>A0ABQ5JUG7</accession>
<keyword evidence="8" id="KW-1185">Reference proteome</keyword>
<dbReference type="Pfam" id="PF09668">
    <property type="entry name" value="Asp_protease"/>
    <property type="match status" value="1"/>
</dbReference>
<evidence type="ECO:0000313" key="7">
    <source>
        <dbReference type="EMBL" id="GKT17591.1"/>
    </source>
</evidence>
<feature type="compositionally biased region" description="Polar residues" evidence="5">
    <location>
        <begin position="87"/>
        <end position="109"/>
    </location>
</feature>
<dbReference type="InterPro" id="IPR021109">
    <property type="entry name" value="Peptidase_aspartic_dom_sf"/>
</dbReference>
<evidence type="ECO:0000259" key="6">
    <source>
        <dbReference type="Pfam" id="PF09668"/>
    </source>
</evidence>
<evidence type="ECO:0000256" key="5">
    <source>
        <dbReference type="SAM" id="MobiDB-lite"/>
    </source>
</evidence>
<evidence type="ECO:0000256" key="1">
    <source>
        <dbReference type="ARBA" id="ARBA00009136"/>
    </source>
</evidence>
<dbReference type="InterPro" id="IPR001969">
    <property type="entry name" value="Aspartic_peptidase_AS"/>
</dbReference>
<protein>
    <recommendedName>
        <fullName evidence="6">Aspartic peptidase DDI1-type domain-containing protein</fullName>
    </recommendedName>
</protein>
<evidence type="ECO:0000313" key="8">
    <source>
        <dbReference type="Proteomes" id="UP001057375"/>
    </source>
</evidence>
<dbReference type="Proteomes" id="UP001057375">
    <property type="component" value="Unassembled WGS sequence"/>
</dbReference>
<dbReference type="PANTHER" id="PTHR12917">
    <property type="entry name" value="ASPARTYL PROTEASE DDI-RELATED"/>
    <property type="match status" value="1"/>
</dbReference>
<proteinExistence type="inferred from homology"/>
<keyword evidence="2" id="KW-0645">Protease</keyword>
<feature type="domain" description="Aspartic peptidase DDI1-type" evidence="6">
    <location>
        <begin position="191"/>
        <end position="299"/>
    </location>
</feature>
<sequence length="326" mass="35697">MVQVIIERAEGLSPATFEFKLGESITLERLYDILISTTDDPNIAITTESGVILLASDTPLGHFGKDIVKFKILETHKSPIDIDLPLKTQSTVDNTPSMDSRHSPSTQLISGLDRSSFGQSTHPLTDGSSPGSPAPQGSSPAVASQGQPFTIRIPGIPTGITISSQTISQMDSLARRGRVQQNLEYALTHYPEHFGSVEMLYIKLSIHGVEFVALVDSGAQISIISQETAVKAKIDDIIDTRMRHLARGVGEQMTLGRIHVVDVKCDSLVLPCAFTVLERSNIDAIFGLDMLKRHQIILDMQKKGMIVHDKFIPFLGPSEIPSRYRE</sequence>
<evidence type="ECO:0000256" key="2">
    <source>
        <dbReference type="ARBA" id="ARBA00022670"/>
    </source>
</evidence>